<accession>A0A6A6KUK0</accession>
<dbReference type="Proteomes" id="UP000467840">
    <property type="component" value="Chromosome 2"/>
</dbReference>
<comment type="caution">
    <text evidence="1">The sequence shown here is derived from an EMBL/GenBank/DDBJ whole genome shotgun (WGS) entry which is preliminary data.</text>
</comment>
<gene>
    <name evidence="1" type="ORF">GH714_035327</name>
</gene>
<protein>
    <submittedName>
        <fullName evidence="1">Uncharacterized protein</fullName>
    </submittedName>
</protein>
<organism evidence="1 2">
    <name type="scientific">Hevea brasiliensis</name>
    <name type="common">Para rubber tree</name>
    <name type="synonym">Siphonia brasiliensis</name>
    <dbReference type="NCBI Taxonomy" id="3981"/>
    <lineage>
        <taxon>Eukaryota</taxon>
        <taxon>Viridiplantae</taxon>
        <taxon>Streptophyta</taxon>
        <taxon>Embryophyta</taxon>
        <taxon>Tracheophyta</taxon>
        <taxon>Spermatophyta</taxon>
        <taxon>Magnoliopsida</taxon>
        <taxon>eudicotyledons</taxon>
        <taxon>Gunneridae</taxon>
        <taxon>Pentapetalae</taxon>
        <taxon>rosids</taxon>
        <taxon>fabids</taxon>
        <taxon>Malpighiales</taxon>
        <taxon>Euphorbiaceae</taxon>
        <taxon>Crotonoideae</taxon>
        <taxon>Micrandreae</taxon>
        <taxon>Hevea</taxon>
    </lineage>
</organism>
<evidence type="ECO:0000313" key="1">
    <source>
        <dbReference type="EMBL" id="KAF2291716.1"/>
    </source>
</evidence>
<evidence type="ECO:0000313" key="2">
    <source>
        <dbReference type="Proteomes" id="UP000467840"/>
    </source>
</evidence>
<keyword evidence="2" id="KW-1185">Reference proteome</keyword>
<reference evidence="1 2" key="1">
    <citation type="journal article" date="2020" name="Mol. Plant">
        <title>The Chromosome-Based Rubber Tree Genome Provides New Insights into Spurge Genome Evolution and Rubber Biosynthesis.</title>
        <authorList>
            <person name="Liu J."/>
            <person name="Shi C."/>
            <person name="Shi C.C."/>
            <person name="Li W."/>
            <person name="Zhang Q.J."/>
            <person name="Zhang Y."/>
            <person name="Li K."/>
            <person name="Lu H.F."/>
            <person name="Shi C."/>
            <person name="Zhu S.T."/>
            <person name="Xiao Z.Y."/>
            <person name="Nan H."/>
            <person name="Yue Y."/>
            <person name="Zhu X.G."/>
            <person name="Wu Y."/>
            <person name="Hong X.N."/>
            <person name="Fan G.Y."/>
            <person name="Tong Y."/>
            <person name="Zhang D."/>
            <person name="Mao C.L."/>
            <person name="Liu Y.L."/>
            <person name="Hao S.J."/>
            <person name="Liu W.Q."/>
            <person name="Lv M.Q."/>
            <person name="Zhang H.B."/>
            <person name="Liu Y."/>
            <person name="Hu-Tang G.R."/>
            <person name="Wang J.P."/>
            <person name="Wang J.H."/>
            <person name="Sun Y.H."/>
            <person name="Ni S.B."/>
            <person name="Chen W.B."/>
            <person name="Zhang X.C."/>
            <person name="Jiao Y.N."/>
            <person name="Eichler E.E."/>
            <person name="Li G.H."/>
            <person name="Liu X."/>
            <person name="Gao L.Z."/>
        </authorList>
    </citation>
    <scope>NUCLEOTIDE SEQUENCE [LARGE SCALE GENOMIC DNA]</scope>
    <source>
        <strain evidence="2">cv. GT1</strain>
        <tissue evidence="1">Leaf</tissue>
    </source>
</reference>
<sequence>MVDIHVRVADYRYVVDVHVRLEDTWKRVVLSWVVDVYVRMVDDERVKENGWAVDAEKVEDSGDVVNIHVRVEDDRKDYGRKAVKGLLGYYCSFDAYLSMVRTNGTLAGRSASSKTSQNLELGSLRATRKW</sequence>
<name>A0A6A6KUK0_HEVBR</name>
<dbReference type="AlphaFoldDB" id="A0A6A6KUK0"/>
<dbReference type="EMBL" id="JAAGAX010000015">
    <property type="protein sequence ID" value="KAF2291716.1"/>
    <property type="molecule type" value="Genomic_DNA"/>
</dbReference>
<proteinExistence type="predicted"/>